<proteinExistence type="inferred from homology"/>
<sequence>MLNEWLALPNKSFARHTHLAEDSLASDCAGLIALLAQTLAIEPAWGLSRPRAVHYYNWLQEVGSNVITNLKPGNLLAWRKDRLPKSGDTGHVLVVNGEPQPCADGVYRVRVFDSSKVSGGLALRDIELHCQQQRIVGVRFDLNQRKIKRTAIYHYPMLGGRYCFGCALPRRACNCGALVAADNTINLAVLRHPQERKRTLSTVSLIKQRYPAILVKDGEVFDARGFPEAALLFPEDDTDSASTSPPASEKKGSYQLLLIDGTWRKAKKILHLNPWLMALPKVSLEPAATSDYLLRKVQGAQMLSSVEACALAVGDDTLAASLRPFMEKQIALLGRDVYQKNYAHYLNFQP</sequence>
<evidence type="ECO:0000259" key="6">
    <source>
        <dbReference type="SMART" id="SM01144"/>
    </source>
</evidence>
<dbReference type="AlphaFoldDB" id="A0AAV3U933"/>
<evidence type="ECO:0000313" key="8">
    <source>
        <dbReference type="Proteomes" id="UP001409585"/>
    </source>
</evidence>
<evidence type="ECO:0000313" key="7">
    <source>
        <dbReference type="EMBL" id="GAA4959662.1"/>
    </source>
</evidence>
<comment type="similarity">
    <text evidence="5">Belongs to the TDD superfamily. DTWD2 family.</text>
</comment>
<evidence type="ECO:0000256" key="5">
    <source>
        <dbReference type="ARBA" id="ARBA00034489"/>
    </source>
</evidence>
<protein>
    <recommendedName>
        <fullName evidence="1">tRNA-uridine aminocarboxypropyltransferase</fullName>
        <ecNumber evidence="1">2.5.1.25</ecNumber>
    </recommendedName>
</protein>
<dbReference type="GO" id="GO:0016432">
    <property type="term" value="F:tRNA-uridine aminocarboxypropyltransferase activity"/>
    <property type="evidence" value="ECO:0007669"/>
    <property type="project" value="UniProtKB-EC"/>
</dbReference>
<dbReference type="EC" id="2.5.1.25" evidence="1"/>
<keyword evidence="3" id="KW-0949">S-adenosyl-L-methionine</keyword>
<dbReference type="InterPro" id="IPR039262">
    <property type="entry name" value="DTWD2/TAPT"/>
</dbReference>
<accession>A0AAV3U933</accession>
<organism evidence="7 8">
    <name type="scientific">Halioxenophilus aromaticivorans</name>
    <dbReference type="NCBI Taxonomy" id="1306992"/>
    <lineage>
        <taxon>Bacteria</taxon>
        <taxon>Pseudomonadati</taxon>
        <taxon>Pseudomonadota</taxon>
        <taxon>Gammaproteobacteria</taxon>
        <taxon>Alteromonadales</taxon>
        <taxon>Alteromonadaceae</taxon>
        <taxon>Halioxenophilus</taxon>
    </lineage>
</organism>
<dbReference type="Pfam" id="PF03942">
    <property type="entry name" value="DTW"/>
    <property type="match status" value="1"/>
</dbReference>
<comment type="caution">
    <text evidence="7">The sequence shown here is derived from an EMBL/GenBank/DDBJ whole genome shotgun (WGS) entry which is preliminary data.</text>
</comment>
<name>A0AAV3U933_9ALTE</name>
<evidence type="ECO:0000256" key="2">
    <source>
        <dbReference type="ARBA" id="ARBA00022679"/>
    </source>
</evidence>
<reference evidence="8" key="1">
    <citation type="journal article" date="2019" name="Int. J. Syst. Evol. Microbiol.">
        <title>The Global Catalogue of Microorganisms (GCM) 10K type strain sequencing project: providing services to taxonomists for standard genome sequencing and annotation.</title>
        <authorList>
            <consortium name="The Broad Institute Genomics Platform"/>
            <consortium name="The Broad Institute Genome Sequencing Center for Infectious Disease"/>
            <person name="Wu L."/>
            <person name="Ma J."/>
        </authorList>
    </citation>
    <scope>NUCLEOTIDE SEQUENCE [LARGE SCALE GENOMIC DNA]</scope>
    <source>
        <strain evidence="8">JCM 19134</strain>
    </source>
</reference>
<dbReference type="EMBL" id="BAABLX010000078">
    <property type="protein sequence ID" value="GAA4959662.1"/>
    <property type="molecule type" value="Genomic_DNA"/>
</dbReference>
<dbReference type="SMART" id="SM01144">
    <property type="entry name" value="DTW"/>
    <property type="match status" value="1"/>
</dbReference>
<dbReference type="PANTHER" id="PTHR21392:SF0">
    <property type="entry name" value="TRNA-URIDINE AMINOCARBOXYPROPYLTRANSFERASE 2"/>
    <property type="match status" value="1"/>
</dbReference>
<feature type="domain" description="DTW" evidence="6">
    <location>
        <begin position="159"/>
        <end position="334"/>
    </location>
</feature>
<dbReference type="PANTHER" id="PTHR21392">
    <property type="entry name" value="TRNA-URIDINE AMINOCARBOXYPROPYLTRANSFERASE 2"/>
    <property type="match status" value="1"/>
</dbReference>
<keyword evidence="4" id="KW-0819">tRNA processing</keyword>
<evidence type="ECO:0000256" key="3">
    <source>
        <dbReference type="ARBA" id="ARBA00022691"/>
    </source>
</evidence>
<keyword evidence="2" id="KW-0808">Transferase</keyword>
<dbReference type="InterPro" id="IPR005636">
    <property type="entry name" value="DTW"/>
</dbReference>
<dbReference type="Proteomes" id="UP001409585">
    <property type="component" value="Unassembled WGS sequence"/>
</dbReference>
<gene>
    <name evidence="7" type="ORF">GCM10025791_45920</name>
</gene>
<evidence type="ECO:0000256" key="1">
    <source>
        <dbReference type="ARBA" id="ARBA00012386"/>
    </source>
</evidence>
<dbReference type="GO" id="GO:0008033">
    <property type="term" value="P:tRNA processing"/>
    <property type="evidence" value="ECO:0007669"/>
    <property type="project" value="UniProtKB-KW"/>
</dbReference>
<keyword evidence="8" id="KW-1185">Reference proteome</keyword>
<evidence type="ECO:0000256" key="4">
    <source>
        <dbReference type="ARBA" id="ARBA00022694"/>
    </source>
</evidence>